<evidence type="ECO:0000256" key="3">
    <source>
        <dbReference type="ARBA" id="ARBA00022763"/>
    </source>
</evidence>
<reference evidence="9 10" key="1">
    <citation type="submission" date="2020-04" db="EMBL/GenBank/DDBJ databases">
        <title>Genomic insights into acetone-butanol-ethanol (ABE) fermentation by sequencing solventogenic clostridia strains.</title>
        <authorList>
            <person name="Brown S."/>
        </authorList>
    </citation>
    <scope>NUCLEOTIDE SEQUENCE [LARGE SCALE GENOMIC DNA]</scope>
    <source>
        <strain evidence="9 10">DJ011</strain>
    </source>
</reference>
<dbReference type="GO" id="GO:0016829">
    <property type="term" value="F:lyase activity"/>
    <property type="evidence" value="ECO:0007669"/>
    <property type="project" value="UniProtKB-KW"/>
</dbReference>
<name>A0A923J1R6_CLOTT</name>
<keyword evidence="2 8" id="KW-0645">Protease</keyword>
<dbReference type="Gene3D" id="3.90.1680.10">
    <property type="entry name" value="SOS response associated peptidase-like"/>
    <property type="match status" value="1"/>
</dbReference>
<accession>A0A923J1R6</accession>
<keyword evidence="6" id="KW-0238">DNA-binding</keyword>
<dbReference type="GO" id="GO:0006508">
    <property type="term" value="P:proteolysis"/>
    <property type="evidence" value="ECO:0007669"/>
    <property type="project" value="UniProtKB-KW"/>
</dbReference>
<evidence type="ECO:0000256" key="1">
    <source>
        <dbReference type="ARBA" id="ARBA00008136"/>
    </source>
</evidence>
<dbReference type="Proteomes" id="UP000563151">
    <property type="component" value="Unassembled WGS sequence"/>
</dbReference>
<dbReference type="GO" id="GO:0003697">
    <property type="term" value="F:single-stranded DNA binding"/>
    <property type="evidence" value="ECO:0007669"/>
    <property type="project" value="InterPro"/>
</dbReference>
<evidence type="ECO:0000256" key="4">
    <source>
        <dbReference type="ARBA" id="ARBA00022801"/>
    </source>
</evidence>
<keyword evidence="10" id="KW-1185">Reference proteome</keyword>
<evidence type="ECO:0000256" key="2">
    <source>
        <dbReference type="ARBA" id="ARBA00022670"/>
    </source>
</evidence>
<dbReference type="PANTHER" id="PTHR13604:SF0">
    <property type="entry name" value="ABASIC SITE PROCESSING PROTEIN HMCES"/>
    <property type="match status" value="1"/>
</dbReference>
<dbReference type="AlphaFoldDB" id="A0A923J1R6"/>
<evidence type="ECO:0000256" key="8">
    <source>
        <dbReference type="RuleBase" id="RU364100"/>
    </source>
</evidence>
<dbReference type="GO" id="GO:0106300">
    <property type="term" value="P:protein-DNA covalent cross-linking repair"/>
    <property type="evidence" value="ECO:0007669"/>
    <property type="project" value="InterPro"/>
</dbReference>
<dbReference type="InterPro" id="IPR003738">
    <property type="entry name" value="SRAP"/>
</dbReference>
<dbReference type="EMBL" id="JAAZWO010000007">
    <property type="protein sequence ID" value="MBC2397658.1"/>
    <property type="molecule type" value="Genomic_DNA"/>
</dbReference>
<dbReference type="GO" id="GO:0008233">
    <property type="term" value="F:peptidase activity"/>
    <property type="evidence" value="ECO:0007669"/>
    <property type="project" value="UniProtKB-KW"/>
</dbReference>
<evidence type="ECO:0000256" key="5">
    <source>
        <dbReference type="ARBA" id="ARBA00023124"/>
    </source>
</evidence>
<comment type="similarity">
    <text evidence="1 8">Belongs to the SOS response-associated peptidase family.</text>
</comment>
<keyword evidence="4 8" id="KW-0378">Hydrolase</keyword>
<organism evidence="9 10">
    <name type="scientific">Clostridium tetanomorphum</name>
    <dbReference type="NCBI Taxonomy" id="1553"/>
    <lineage>
        <taxon>Bacteria</taxon>
        <taxon>Bacillati</taxon>
        <taxon>Bacillota</taxon>
        <taxon>Clostridia</taxon>
        <taxon>Eubacteriales</taxon>
        <taxon>Clostridiaceae</taxon>
        <taxon>Clostridium</taxon>
    </lineage>
</organism>
<comment type="caution">
    <text evidence="9">The sequence shown here is derived from an EMBL/GenBank/DDBJ whole genome shotgun (WGS) entry which is preliminary data.</text>
</comment>
<protein>
    <recommendedName>
        <fullName evidence="8">Abasic site processing protein</fullName>
        <ecNumber evidence="8">3.4.-.-</ecNumber>
    </recommendedName>
</protein>
<keyword evidence="7" id="KW-0456">Lyase</keyword>
<gene>
    <name evidence="9" type="ORF">HGG79_07700</name>
</gene>
<evidence type="ECO:0000256" key="7">
    <source>
        <dbReference type="ARBA" id="ARBA00023239"/>
    </source>
</evidence>
<keyword evidence="3" id="KW-0227">DNA damage</keyword>
<evidence type="ECO:0000313" key="10">
    <source>
        <dbReference type="Proteomes" id="UP000563151"/>
    </source>
</evidence>
<dbReference type="InterPro" id="IPR036590">
    <property type="entry name" value="SRAP-like"/>
</dbReference>
<proteinExistence type="inferred from homology"/>
<keyword evidence="5" id="KW-0190">Covalent protein-DNA linkage</keyword>
<evidence type="ECO:0000256" key="6">
    <source>
        <dbReference type="ARBA" id="ARBA00023125"/>
    </source>
</evidence>
<sequence length="200" mass="23174">MKSDLKEVVNTYNLRDCNYIQREFKGGEIFPSDLTPVITTDEKIKFLKWGFISKGNNKLVINARSESISEKPLFKKALYTNRCVLPANCFYEWKGEKGKKQKYRISVKGESIFSMAGIYDRFVDSKGLEYEGFVIITTEANYEMSSLHHRMPVIFKIGEEKSWLSEDIKEDFDLTSILKPYKNGELLIVPDNGYEQTSFI</sequence>
<dbReference type="SUPFAM" id="SSF143081">
    <property type="entry name" value="BB1717-like"/>
    <property type="match status" value="1"/>
</dbReference>
<dbReference type="PANTHER" id="PTHR13604">
    <property type="entry name" value="DC12-RELATED"/>
    <property type="match status" value="1"/>
</dbReference>
<dbReference type="Pfam" id="PF02586">
    <property type="entry name" value="SRAP"/>
    <property type="match status" value="1"/>
</dbReference>
<dbReference type="EC" id="3.4.-.-" evidence="8"/>
<evidence type="ECO:0000313" key="9">
    <source>
        <dbReference type="EMBL" id="MBC2397658.1"/>
    </source>
</evidence>